<feature type="transmembrane region" description="Helical" evidence="2">
    <location>
        <begin position="299"/>
        <end position="320"/>
    </location>
</feature>
<reference evidence="3 4" key="1">
    <citation type="submission" date="2019-02" db="EMBL/GenBank/DDBJ databases">
        <title>Prokaryotic population dynamics and viral predation in marine succession experiment using metagenomics: the confinement effect.</title>
        <authorList>
            <person name="Haro-Moreno J.M."/>
            <person name="Rodriguez-Valera F."/>
            <person name="Lopez-Perez M."/>
        </authorList>
    </citation>
    <scope>NUCLEOTIDE SEQUENCE [LARGE SCALE GENOMIC DNA]</scope>
    <source>
        <strain evidence="3">MED-G169</strain>
    </source>
</reference>
<evidence type="ECO:0000256" key="1">
    <source>
        <dbReference type="ARBA" id="ARBA00009617"/>
    </source>
</evidence>
<proteinExistence type="inferred from homology"/>
<dbReference type="NCBIfam" id="TIGR00792">
    <property type="entry name" value="gph"/>
    <property type="match status" value="1"/>
</dbReference>
<dbReference type="PANTHER" id="PTHR11328:SF24">
    <property type="entry name" value="MAJOR FACILITATOR SUPERFAMILY (MFS) PROFILE DOMAIN-CONTAINING PROTEIN"/>
    <property type="match status" value="1"/>
</dbReference>
<dbReference type="InterPro" id="IPR001927">
    <property type="entry name" value="Na/Gal_symport"/>
</dbReference>
<keyword evidence="2" id="KW-0472">Membrane</keyword>
<dbReference type="SUPFAM" id="SSF103473">
    <property type="entry name" value="MFS general substrate transporter"/>
    <property type="match status" value="1"/>
</dbReference>
<dbReference type="GO" id="GO:0008643">
    <property type="term" value="P:carbohydrate transport"/>
    <property type="evidence" value="ECO:0007669"/>
    <property type="project" value="InterPro"/>
</dbReference>
<dbReference type="InterPro" id="IPR039672">
    <property type="entry name" value="MFS_2"/>
</dbReference>
<dbReference type="AlphaFoldDB" id="A0A520LLF4"/>
<dbReference type="Proteomes" id="UP000318148">
    <property type="component" value="Unassembled WGS sequence"/>
</dbReference>
<gene>
    <name evidence="3" type="ORF">EVB02_02760</name>
</gene>
<dbReference type="GO" id="GO:0005886">
    <property type="term" value="C:plasma membrane"/>
    <property type="evidence" value="ECO:0007669"/>
    <property type="project" value="TreeGrafter"/>
</dbReference>
<sequence length="448" mass="48808">MSASAISIKEKVGYGLGDTACNIVFQIVINFLLIFYTDVFGIGAAAAGTLLLVVRLFDGITDPIMGGIADRTDTKHGKYRPYLLWMALPYAVLGILAFNTPDAGVTLKLVYAYVTYTLLMTIYTAINIPYSALGGVMSKDSSERASIQSYRFALAMLGGALTVYLLPKLVNYFGNGDESVGYPIAMMVFGIAAIICFALSFVYTKERVVESNTESQPMKLTSIFKDGADLRKNSQWVIIAAITFFLLTAVAMRGSVTGYYIEYFFDEKERFGQFLSLGMLSGVAGALSANFLRKLFCKVAIFKWAIIATIFLHLGFLPLSKDDYSIALFLSMAANFAHMLVTAILFSMVPDTVEYGKSALKTVGNRMAMSFAGHLLALKFGIALGGAAAGWSLAYVGYVANAQQTESTLNGIVWIYSGGPIFFGIIIVLLLRSYFLTNSEMTKYSTDN</sequence>
<dbReference type="EMBL" id="SHBO01000029">
    <property type="protein sequence ID" value="RZO06188.1"/>
    <property type="molecule type" value="Genomic_DNA"/>
</dbReference>
<keyword evidence="2" id="KW-0812">Transmembrane</keyword>
<feature type="transmembrane region" description="Helical" evidence="2">
    <location>
        <begin position="371"/>
        <end position="393"/>
    </location>
</feature>
<dbReference type="InterPro" id="IPR036259">
    <property type="entry name" value="MFS_trans_sf"/>
</dbReference>
<evidence type="ECO:0000256" key="2">
    <source>
        <dbReference type="SAM" id="Phobius"/>
    </source>
</evidence>
<feature type="transmembrane region" description="Helical" evidence="2">
    <location>
        <begin position="110"/>
        <end position="130"/>
    </location>
</feature>
<feature type="transmembrane region" description="Helical" evidence="2">
    <location>
        <begin position="273"/>
        <end position="292"/>
    </location>
</feature>
<dbReference type="GO" id="GO:0015293">
    <property type="term" value="F:symporter activity"/>
    <property type="evidence" value="ECO:0007669"/>
    <property type="project" value="InterPro"/>
</dbReference>
<feature type="transmembrane region" description="Helical" evidence="2">
    <location>
        <begin position="39"/>
        <end position="58"/>
    </location>
</feature>
<name>A0A520LLF4_9GAMM</name>
<feature type="transmembrane region" description="Helical" evidence="2">
    <location>
        <begin position="236"/>
        <end position="261"/>
    </location>
</feature>
<feature type="transmembrane region" description="Helical" evidence="2">
    <location>
        <begin position="413"/>
        <end position="435"/>
    </location>
</feature>
<evidence type="ECO:0000313" key="3">
    <source>
        <dbReference type="EMBL" id="RZO06188.1"/>
    </source>
</evidence>
<feature type="transmembrane region" description="Helical" evidence="2">
    <location>
        <begin position="182"/>
        <end position="203"/>
    </location>
</feature>
<dbReference type="GO" id="GO:0006814">
    <property type="term" value="P:sodium ion transport"/>
    <property type="evidence" value="ECO:0007669"/>
    <property type="project" value="InterPro"/>
</dbReference>
<feature type="transmembrane region" description="Helical" evidence="2">
    <location>
        <begin position="150"/>
        <end position="170"/>
    </location>
</feature>
<keyword evidence="2" id="KW-1133">Transmembrane helix</keyword>
<protein>
    <submittedName>
        <fullName evidence="3">MFS transporter</fullName>
    </submittedName>
</protein>
<feature type="transmembrane region" description="Helical" evidence="2">
    <location>
        <begin position="79"/>
        <end position="98"/>
    </location>
</feature>
<feature type="transmembrane region" description="Helical" evidence="2">
    <location>
        <begin position="326"/>
        <end position="350"/>
    </location>
</feature>
<dbReference type="CDD" id="cd17332">
    <property type="entry name" value="MFS_MelB_like"/>
    <property type="match status" value="1"/>
</dbReference>
<feature type="transmembrane region" description="Helical" evidence="2">
    <location>
        <begin position="12"/>
        <end position="33"/>
    </location>
</feature>
<dbReference type="Pfam" id="PF13347">
    <property type="entry name" value="MFS_2"/>
    <property type="match status" value="1"/>
</dbReference>
<comment type="similarity">
    <text evidence="1">Belongs to the sodium:galactoside symporter (TC 2.A.2) family.</text>
</comment>
<accession>A0A520LLF4</accession>
<organism evidence="3 4">
    <name type="scientific">SAR92 clade bacterium</name>
    <dbReference type="NCBI Taxonomy" id="2315479"/>
    <lineage>
        <taxon>Bacteria</taxon>
        <taxon>Pseudomonadati</taxon>
        <taxon>Pseudomonadota</taxon>
        <taxon>Gammaproteobacteria</taxon>
        <taxon>Cellvibrionales</taxon>
        <taxon>Porticoccaceae</taxon>
        <taxon>SAR92 clade</taxon>
    </lineage>
</organism>
<dbReference type="Gene3D" id="1.20.1250.20">
    <property type="entry name" value="MFS general substrate transporter like domains"/>
    <property type="match status" value="1"/>
</dbReference>
<dbReference type="PANTHER" id="PTHR11328">
    <property type="entry name" value="MAJOR FACILITATOR SUPERFAMILY DOMAIN-CONTAINING PROTEIN"/>
    <property type="match status" value="1"/>
</dbReference>
<evidence type="ECO:0000313" key="4">
    <source>
        <dbReference type="Proteomes" id="UP000318148"/>
    </source>
</evidence>
<comment type="caution">
    <text evidence="3">The sequence shown here is derived from an EMBL/GenBank/DDBJ whole genome shotgun (WGS) entry which is preliminary data.</text>
</comment>